<keyword evidence="3" id="KW-0131">Cell cycle</keyword>
<keyword evidence="1" id="KW-0132">Cell division</keyword>
<dbReference type="EMBL" id="BTGD01000013">
    <property type="protein sequence ID" value="GMM57556.1"/>
    <property type="molecule type" value="Genomic_DNA"/>
</dbReference>
<feature type="domain" description="Cyclin-like" evidence="6">
    <location>
        <begin position="182"/>
        <end position="266"/>
    </location>
</feature>
<dbReference type="FunFam" id="1.10.472.10:FF:000001">
    <property type="entry name" value="G2/mitotic-specific cyclin"/>
    <property type="match status" value="1"/>
</dbReference>
<name>A0AAV5S1I2_MAUHU</name>
<evidence type="ECO:0000256" key="2">
    <source>
        <dbReference type="ARBA" id="ARBA00023127"/>
    </source>
</evidence>
<proteinExistence type="inferred from homology"/>
<dbReference type="InterPro" id="IPR036915">
    <property type="entry name" value="Cyclin-like_sf"/>
</dbReference>
<dbReference type="SUPFAM" id="SSF47954">
    <property type="entry name" value="Cyclin-like"/>
    <property type="match status" value="2"/>
</dbReference>
<evidence type="ECO:0000313" key="8">
    <source>
        <dbReference type="EMBL" id="GMM57556.1"/>
    </source>
</evidence>
<dbReference type="AlphaFoldDB" id="A0AAV5S1I2"/>
<dbReference type="Pfam" id="PF02984">
    <property type="entry name" value="Cyclin_C"/>
    <property type="match status" value="1"/>
</dbReference>
<dbReference type="InterPro" id="IPR048258">
    <property type="entry name" value="Cyclins_cyclin-box"/>
</dbReference>
<dbReference type="GO" id="GO:0044772">
    <property type="term" value="P:mitotic cell cycle phase transition"/>
    <property type="evidence" value="ECO:0007669"/>
    <property type="project" value="InterPro"/>
</dbReference>
<dbReference type="PANTHER" id="PTHR10177">
    <property type="entry name" value="CYCLINS"/>
    <property type="match status" value="1"/>
</dbReference>
<dbReference type="PROSITE" id="PS00292">
    <property type="entry name" value="CYCLINS"/>
    <property type="match status" value="1"/>
</dbReference>
<evidence type="ECO:0000256" key="4">
    <source>
        <dbReference type="RuleBase" id="RU000383"/>
    </source>
</evidence>
<evidence type="ECO:0000256" key="5">
    <source>
        <dbReference type="SAM" id="MobiDB-lite"/>
    </source>
</evidence>
<dbReference type="SMART" id="SM00385">
    <property type="entry name" value="CYCLIN"/>
    <property type="match status" value="2"/>
</dbReference>
<accession>A0AAV5S1I2</accession>
<feature type="region of interest" description="Disordered" evidence="5">
    <location>
        <begin position="1"/>
        <end position="85"/>
    </location>
</feature>
<feature type="domain" description="Cyclin-like" evidence="6">
    <location>
        <begin position="279"/>
        <end position="371"/>
    </location>
</feature>
<evidence type="ECO:0000256" key="1">
    <source>
        <dbReference type="ARBA" id="ARBA00022618"/>
    </source>
</evidence>
<organism evidence="8 9">
    <name type="scientific">Maudiozyma humilis</name>
    <name type="common">Sour dough yeast</name>
    <name type="synonym">Kazachstania humilis</name>
    <dbReference type="NCBI Taxonomy" id="51915"/>
    <lineage>
        <taxon>Eukaryota</taxon>
        <taxon>Fungi</taxon>
        <taxon>Dikarya</taxon>
        <taxon>Ascomycota</taxon>
        <taxon>Saccharomycotina</taxon>
        <taxon>Saccharomycetes</taxon>
        <taxon>Saccharomycetales</taxon>
        <taxon>Saccharomycetaceae</taxon>
        <taxon>Maudiozyma</taxon>
    </lineage>
</organism>
<evidence type="ECO:0000256" key="3">
    <source>
        <dbReference type="ARBA" id="ARBA00023306"/>
    </source>
</evidence>
<keyword evidence="2 4" id="KW-0195">Cyclin</keyword>
<reference evidence="8 9" key="1">
    <citation type="journal article" date="2023" name="Elife">
        <title>Identification of key yeast species and microbe-microbe interactions impacting larval growth of Drosophila in the wild.</title>
        <authorList>
            <person name="Mure A."/>
            <person name="Sugiura Y."/>
            <person name="Maeda R."/>
            <person name="Honda K."/>
            <person name="Sakurai N."/>
            <person name="Takahashi Y."/>
            <person name="Watada M."/>
            <person name="Katoh T."/>
            <person name="Gotoh A."/>
            <person name="Gotoh Y."/>
            <person name="Taniguchi I."/>
            <person name="Nakamura K."/>
            <person name="Hayashi T."/>
            <person name="Katayama T."/>
            <person name="Uemura T."/>
            <person name="Hattori Y."/>
        </authorList>
    </citation>
    <scope>NUCLEOTIDE SEQUENCE [LARGE SCALE GENOMIC DNA]</scope>
    <source>
        <strain evidence="8 9">KH-74</strain>
    </source>
</reference>
<dbReference type="InterPro" id="IPR013763">
    <property type="entry name" value="Cyclin-like_dom"/>
</dbReference>
<dbReference type="GO" id="GO:0016538">
    <property type="term" value="F:cyclin-dependent protein serine/threonine kinase regulator activity"/>
    <property type="evidence" value="ECO:0007669"/>
    <property type="project" value="InterPro"/>
</dbReference>
<evidence type="ECO:0000313" key="9">
    <source>
        <dbReference type="Proteomes" id="UP001377567"/>
    </source>
</evidence>
<comment type="caution">
    <text evidence="8">The sequence shown here is derived from an EMBL/GenBank/DDBJ whole genome shotgun (WGS) entry which is preliminary data.</text>
</comment>
<dbReference type="Proteomes" id="UP001377567">
    <property type="component" value="Unassembled WGS sequence"/>
</dbReference>
<dbReference type="InterPro" id="IPR006671">
    <property type="entry name" value="Cyclin_N"/>
</dbReference>
<feature type="domain" description="Cyclin C-terminal" evidence="7">
    <location>
        <begin position="275"/>
        <end position="394"/>
    </location>
</feature>
<protein>
    <submittedName>
        <fullName evidence="8">B-type cyclin</fullName>
    </submittedName>
</protein>
<dbReference type="InterPro" id="IPR046965">
    <property type="entry name" value="Cyclin_A/B-like"/>
</dbReference>
<sequence length="413" mass="46412">MGETTENRTGLSRKRQLAVGPENEGAVASKDQRPVGRGKRGALAEVNANSKRVSREKEVQGGSQQSVDRIRGQGSATLKKRKVYRDGEDDAAESAASALSPYTGANVRIAVRPNPAWNKPKHTWEYLDSLEKNDPSMVPEYSDDIFAYLFQREVETTPSHNYILDVASPNHIRNSVRAILVDWLIEVHHKFQCFHETLFLAINLMDRFLADNAVATNKLQLLAVTALFIAAKFEEIHLPKLEEYAYITDGAATKQDIKTAELYMLTKLEFNVGWPNPLYFLRRLSKADDYCGENRSVAKFFLEYAMASTIFLDKSASYTSAIAMYLARAVGKTAQTDLWNDNFYHYSGSIDPDTTPNFKADCRALIQEIANPKLRLPALNAKYGGDNADTVRYIAWEWCTRECNASFASPIQL</sequence>
<evidence type="ECO:0000259" key="7">
    <source>
        <dbReference type="SMART" id="SM01332"/>
    </source>
</evidence>
<dbReference type="GO" id="GO:0051301">
    <property type="term" value="P:cell division"/>
    <property type="evidence" value="ECO:0007669"/>
    <property type="project" value="UniProtKB-KW"/>
</dbReference>
<dbReference type="PIRSF" id="PIRSF001771">
    <property type="entry name" value="Cyclin_A_B_D_E"/>
    <property type="match status" value="1"/>
</dbReference>
<dbReference type="Gene3D" id="1.10.472.10">
    <property type="entry name" value="Cyclin-like"/>
    <property type="match status" value="2"/>
</dbReference>
<dbReference type="Pfam" id="PF00134">
    <property type="entry name" value="Cyclin_N"/>
    <property type="match status" value="1"/>
</dbReference>
<dbReference type="SMART" id="SM01332">
    <property type="entry name" value="Cyclin_C"/>
    <property type="match status" value="1"/>
</dbReference>
<evidence type="ECO:0000259" key="6">
    <source>
        <dbReference type="SMART" id="SM00385"/>
    </source>
</evidence>
<dbReference type="InterPro" id="IPR004367">
    <property type="entry name" value="Cyclin_C-dom"/>
</dbReference>
<gene>
    <name evidence="8" type="ORF">DAKH74_041720</name>
</gene>
<dbReference type="InterPro" id="IPR039361">
    <property type="entry name" value="Cyclin"/>
</dbReference>
<keyword evidence="9" id="KW-1185">Reference proteome</keyword>
<comment type="similarity">
    <text evidence="4">Belongs to the cyclin family.</text>
</comment>